<comment type="caution">
    <text evidence="2">The sequence shown here is derived from an EMBL/GenBank/DDBJ whole genome shotgun (WGS) entry which is preliminary data.</text>
</comment>
<organism evidence="2 3">
    <name type="scientific">Oryza meyeriana var. granulata</name>
    <dbReference type="NCBI Taxonomy" id="110450"/>
    <lineage>
        <taxon>Eukaryota</taxon>
        <taxon>Viridiplantae</taxon>
        <taxon>Streptophyta</taxon>
        <taxon>Embryophyta</taxon>
        <taxon>Tracheophyta</taxon>
        <taxon>Spermatophyta</taxon>
        <taxon>Magnoliopsida</taxon>
        <taxon>Liliopsida</taxon>
        <taxon>Poales</taxon>
        <taxon>Poaceae</taxon>
        <taxon>BOP clade</taxon>
        <taxon>Oryzoideae</taxon>
        <taxon>Oryzeae</taxon>
        <taxon>Oryzinae</taxon>
        <taxon>Oryza</taxon>
        <taxon>Oryza meyeriana</taxon>
    </lineage>
</organism>
<sequence length="203" mass="21779">MDRPPHLDIDLNEAPSPPACETPPPGAVYPSPPRDVTPPISAAPAPPFLPPQQPTAPAVNPQMVLPYEARELALRIHQAQALRVAAATAIESVTSRAPPFGPPPPAQHPGEAGRGNPPLPNDWICPECEMRGARTNRWKLGPVQLDINVPPPGTPDTEDPVAVATREVTRHVDLDERGVGCYKWQARGWVGILEGLRYGISGE</sequence>
<proteinExistence type="predicted"/>
<feature type="non-terminal residue" evidence="2">
    <location>
        <position position="203"/>
    </location>
</feature>
<keyword evidence="3" id="KW-1185">Reference proteome</keyword>
<dbReference type="AlphaFoldDB" id="A0A6G1FFY0"/>
<name>A0A6G1FFY0_9ORYZ</name>
<reference evidence="2 3" key="1">
    <citation type="submission" date="2019-11" db="EMBL/GenBank/DDBJ databases">
        <title>Whole genome sequence of Oryza granulata.</title>
        <authorList>
            <person name="Li W."/>
        </authorList>
    </citation>
    <scope>NUCLEOTIDE SEQUENCE [LARGE SCALE GENOMIC DNA]</scope>
    <source>
        <strain evidence="3">cv. Menghai</strain>
        <tissue evidence="2">Leaf</tissue>
    </source>
</reference>
<feature type="compositionally biased region" description="Pro residues" evidence="1">
    <location>
        <begin position="15"/>
        <end position="36"/>
    </location>
</feature>
<gene>
    <name evidence="2" type="ORF">E2562_035742</name>
</gene>
<dbReference type="EMBL" id="SPHZ02000001">
    <property type="protein sequence ID" value="KAF0935692.1"/>
    <property type="molecule type" value="Genomic_DNA"/>
</dbReference>
<evidence type="ECO:0000313" key="2">
    <source>
        <dbReference type="EMBL" id="KAF0935692.1"/>
    </source>
</evidence>
<feature type="region of interest" description="Disordered" evidence="1">
    <location>
        <begin position="95"/>
        <end position="120"/>
    </location>
</feature>
<feature type="region of interest" description="Disordered" evidence="1">
    <location>
        <begin position="1"/>
        <end position="55"/>
    </location>
</feature>
<dbReference type="OrthoDB" id="692644at2759"/>
<dbReference type="Proteomes" id="UP000479710">
    <property type="component" value="Unassembled WGS sequence"/>
</dbReference>
<evidence type="ECO:0000313" key="3">
    <source>
        <dbReference type="Proteomes" id="UP000479710"/>
    </source>
</evidence>
<evidence type="ECO:0000256" key="1">
    <source>
        <dbReference type="SAM" id="MobiDB-lite"/>
    </source>
</evidence>
<accession>A0A6G1FFY0</accession>
<feature type="compositionally biased region" description="Pro residues" evidence="1">
    <location>
        <begin position="44"/>
        <end position="54"/>
    </location>
</feature>
<protein>
    <submittedName>
        <fullName evidence="2">Uncharacterized protein</fullName>
    </submittedName>
</protein>